<dbReference type="PANTHER" id="PTHR37302">
    <property type="entry name" value="SLR1116 PROTEIN"/>
    <property type="match status" value="1"/>
</dbReference>
<proteinExistence type="inferred from homology"/>
<reference evidence="5" key="1">
    <citation type="submission" date="2016-10" db="EMBL/GenBank/DDBJ databases">
        <authorList>
            <person name="Varghese N."/>
            <person name="Submissions S."/>
        </authorList>
    </citation>
    <scope>NUCLEOTIDE SEQUENCE [LARGE SCALE GENOMIC DNA]</scope>
    <source>
        <strain evidence="5">DSM 21620</strain>
    </source>
</reference>
<gene>
    <name evidence="4" type="ORF">SAMN05421663_104317</name>
</gene>
<dbReference type="STRING" id="361279.SAMN05421663_104317"/>
<organism evidence="4 5">
    <name type="scientific">Terribacillus halophilus</name>
    <dbReference type="NCBI Taxonomy" id="361279"/>
    <lineage>
        <taxon>Bacteria</taxon>
        <taxon>Bacillati</taxon>
        <taxon>Bacillota</taxon>
        <taxon>Bacilli</taxon>
        <taxon>Bacillales</taxon>
        <taxon>Bacillaceae</taxon>
        <taxon>Terribacillus</taxon>
    </lineage>
</organism>
<dbReference type="Gene3D" id="1.20.120.450">
    <property type="entry name" value="dinb family like domain"/>
    <property type="match status" value="1"/>
</dbReference>
<dbReference type="InterPro" id="IPR034660">
    <property type="entry name" value="DinB/YfiT-like"/>
</dbReference>
<evidence type="ECO:0000313" key="5">
    <source>
        <dbReference type="Proteomes" id="UP000198666"/>
    </source>
</evidence>
<dbReference type="GO" id="GO:0046872">
    <property type="term" value="F:metal ion binding"/>
    <property type="evidence" value="ECO:0007669"/>
    <property type="project" value="UniProtKB-KW"/>
</dbReference>
<name>A0A1G6PZ25_9BACI</name>
<dbReference type="Pfam" id="PF05163">
    <property type="entry name" value="DinB"/>
    <property type="match status" value="1"/>
</dbReference>
<feature type="binding site" evidence="3">
    <location>
        <position position="126"/>
    </location>
    <ligand>
        <name>a divalent metal cation</name>
        <dbReference type="ChEBI" id="CHEBI:60240"/>
    </ligand>
</feature>
<dbReference type="SUPFAM" id="SSF109854">
    <property type="entry name" value="DinB/YfiT-like putative metalloenzymes"/>
    <property type="match status" value="1"/>
</dbReference>
<dbReference type="PANTHER" id="PTHR37302:SF3">
    <property type="entry name" value="DAMAGE-INDUCIBLE PROTEIN DINB"/>
    <property type="match status" value="1"/>
</dbReference>
<protein>
    <submittedName>
        <fullName evidence="4">Uncharacterized damage-inducible protein DinB (Forms a four-helix bundle)</fullName>
    </submittedName>
</protein>
<evidence type="ECO:0000256" key="1">
    <source>
        <dbReference type="ARBA" id="ARBA00008635"/>
    </source>
</evidence>
<dbReference type="InterPro" id="IPR007837">
    <property type="entry name" value="DinB"/>
</dbReference>
<comment type="similarity">
    <text evidence="1">Belongs to the DinB family.</text>
</comment>
<dbReference type="AlphaFoldDB" id="A0A1G6PZ25"/>
<dbReference type="OrthoDB" id="25666at2"/>
<keyword evidence="2 3" id="KW-0479">Metal-binding</keyword>
<keyword evidence="5" id="KW-1185">Reference proteome</keyword>
<evidence type="ECO:0000256" key="3">
    <source>
        <dbReference type="PIRSR" id="PIRSR607837-1"/>
    </source>
</evidence>
<feature type="binding site" evidence="3">
    <location>
        <position position="130"/>
    </location>
    <ligand>
        <name>a divalent metal cation</name>
        <dbReference type="ChEBI" id="CHEBI:60240"/>
    </ligand>
</feature>
<feature type="binding site" evidence="3">
    <location>
        <position position="44"/>
    </location>
    <ligand>
        <name>a divalent metal cation</name>
        <dbReference type="ChEBI" id="CHEBI:60240"/>
    </ligand>
</feature>
<accession>A0A1G6PZ25</accession>
<evidence type="ECO:0000256" key="2">
    <source>
        <dbReference type="ARBA" id="ARBA00022723"/>
    </source>
</evidence>
<dbReference type="Proteomes" id="UP000198666">
    <property type="component" value="Unassembled WGS sequence"/>
</dbReference>
<dbReference type="EMBL" id="FMZB01000004">
    <property type="protein sequence ID" value="SDC85318.1"/>
    <property type="molecule type" value="Genomic_DNA"/>
</dbReference>
<dbReference type="RefSeq" id="WP_093727090.1">
    <property type="nucleotide sequence ID" value="NZ_FMZB01000004.1"/>
</dbReference>
<sequence length="160" mass="19132">MQLFFRYNWIVREDWYHWCEELREEELLQNRTGGKGSILHTLFHIVDVEWSWIRLLQGKTNLEENYDAYKSLKMVRKLDAEYHLEVEKFVNGWDASMENRIYYDTLPDGRVVTDTWGEIMRHTIAHEIHHIGQLSIWAREIGKKPVSANFIGRGLSSYSE</sequence>
<evidence type="ECO:0000313" key="4">
    <source>
        <dbReference type="EMBL" id="SDC85318.1"/>
    </source>
</evidence>